<evidence type="ECO:0000313" key="3">
    <source>
        <dbReference type="Proteomes" id="UP000179237"/>
    </source>
</evidence>
<feature type="transmembrane region" description="Helical" evidence="1">
    <location>
        <begin position="95"/>
        <end position="120"/>
    </location>
</feature>
<dbReference type="EMBL" id="MFAQ01000040">
    <property type="protein sequence ID" value="OGD82802.1"/>
    <property type="molecule type" value="Genomic_DNA"/>
</dbReference>
<keyword evidence="1" id="KW-0472">Membrane</keyword>
<evidence type="ECO:0000256" key="1">
    <source>
        <dbReference type="SAM" id="Phobius"/>
    </source>
</evidence>
<dbReference type="Proteomes" id="UP000179237">
    <property type="component" value="Unassembled WGS sequence"/>
</dbReference>
<feature type="transmembrane region" description="Helical" evidence="1">
    <location>
        <begin position="30"/>
        <end position="49"/>
    </location>
</feature>
<protein>
    <submittedName>
        <fullName evidence="2">Uncharacterized protein</fullName>
    </submittedName>
</protein>
<accession>A0A1F5FT78</accession>
<feature type="transmembrane region" description="Helical" evidence="1">
    <location>
        <begin position="141"/>
        <end position="158"/>
    </location>
</feature>
<keyword evidence="1" id="KW-1133">Transmembrane helix</keyword>
<feature type="transmembrane region" description="Helical" evidence="1">
    <location>
        <begin position="252"/>
        <end position="272"/>
    </location>
</feature>
<feature type="transmembrane region" description="Helical" evidence="1">
    <location>
        <begin position="196"/>
        <end position="216"/>
    </location>
</feature>
<feature type="transmembrane region" description="Helical" evidence="1">
    <location>
        <begin position="164"/>
        <end position="184"/>
    </location>
</feature>
<evidence type="ECO:0000313" key="2">
    <source>
        <dbReference type="EMBL" id="OGD82802.1"/>
    </source>
</evidence>
<keyword evidence="1" id="KW-0812">Transmembrane</keyword>
<name>A0A1F5FT78_9BACT</name>
<feature type="transmembrane region" description="Helical" evidence="1">
    <location>
        <begin position="56"/>
        <end position="75"/>
    </location>
</feature>
<proteinExistence type="predicted"/>
<dbReference type="AlphaFoldDB" id="A0A1F5FT78"/>
<feature type="transmembrane region" description="Helical" evidence="1">
    <location>
        <begin position="222"/>
        <end position="240"/>
    </location>
</feature>
<reference evidence="2 3" key="1">
    <citation type="journal article" date="2016" name="Nat. Commun.">
        <title>Thousands of microbial genomes shed light on interconnected biogeochemical processes in an aquifer system.</title>
        <authorList>
            <person name="Anantharaman K."/>
            <person name="Brown C.T."/>
            <person name="Hug L.A."/>
            <person name="Sharon I."/>
            <person name="Castelle C.J."/>
            <person name="Probst A.J."/>
            <person name="Thomas B.C."/>
            <person name="Singh A."/>
            <person name="Wilkins M.J."/>
            <person name="Karaoz U."/>
            <person name="Brodie E.L."/>
            <person name="Williams K.H."/>
            <person name="Hubbard S.S."/>
            <person name="Banfield J.F."/>
        </authorList>
    </citation>
    <scope>NUCLEOTIDE SEQUENCE [LARGE SCALE GENOMIC DNA]</scope>
</reference>
<sequence length="275" mass="30842">MQKRARFVLVAFLVACSLWGSSLLPVEYQLGLSLAVAALTYVLVVWVLFDDLKGVEWITLLVLPIMFTFGSALFANFLPNSIPRLFGRVFEVESAMLFAGVFRFLYYVLFGIGLYGVMLVENIFSVASIRTIQLFRAARSVNFILTLVTSLFFFTTILSLKIPFYWIFLMTLLAATILSFPSFWSVDLKNNYVAEVGRFALTVGLLVGLLGLVISFWPVKPFMGGLMITSLLYALLGVMEQRLSSRVYLESVVEYVATVIIIMIIGFLTTSWTGN</sequence>
<comment type="caution">
    <text evidence="2">The sequence shown here is derived from an EMBL/GenBank/DDBJ whole genome shotgun (WGS) entry which is preliminary data.</text>
</comment>
<organism evidence="2 3">
    <name type="scientific">Candidatus Collierbacteria bacterium RIFOXYD1_FULL_40_9</name>
    <dbReference type="NCBI Taxonomy" id="1817731"/>
    <lineage>
        <taxon>Bacteria</taxon>
        <taxon>Candidatus Collieribacteriota</taxon>
    </lineage>
</organism>
<gene>
    <name evidence="2" type="ORF">A2572_02110</name>
</gene>